<dbReference type="RefSeq" id="XP_002897729.1">
    <property type="nucleotide sequence ID" value="XM_002897683.1"/>
</dbReference>
<protein>
    <submittedName>
        <fullName evidence="2">Uncharacterized protein</fullName>
    </submittedName>
</protein>
<accession>D0NT46</accession>
<feature type="region of interest" description="Disordered" evidence="1">
    <location>
        <begin position="1"/>
        <end position="42"/>
    </location>
</feature>
<sequence>MTSSSVFSFSPLQSKSADLSMEGRAQENAQEKLAIAPNGEPDGWPITLDQTRRTMNMIFAADFVCVEVYSRLLSTHS</sequence>
<evidence type="ECO:0000313" key="3">
    <source>
        <dbReference type="Proteomes" id="UP000006643"/>
    </source>
</evidence>
<evidence type="ECO:0000256" key="1">
    <source>
        <dbReference type="SAM" id="MobiDB-lite"/>
    </source>
</evidence>
<gene>
    <name evidence="2" type="ORF">PITG_15588</name>
</gene>
<dbReference type="Proteomes" id="UP000006643">
    <property type="component" value="Unassembled WGS sequence"/>
</dbReference>
<dbReference type="GeneID" id="9465633"/>
<keyword evidence="3" id="KW-1185">Reference proteome</keyword>
<feature type="compositionally biased region" description="Low complexity" evidence="1">
    <location>
        <begin position="1"/>
        <end position="16"/>
    </location>
</feature>
<evidence type="ECO:0000313" key="2">
    <source>
        <dbReference type="EMBL" id="EEY64802.1"/>
    </source>
</evidence>
<dbReference type="InParanoid" id="D0NT46"/>
<name>D0NT46_PHYIT</name>
<dbReference type="AlphaFoldDB" id="D0NT46"/>
<dbReference type="KEGG" id="pif:PITG_15588"/>
<reference evidence="3" key="1">
    <citation type="journal article" date="2009" name="Nature">
        <title>Genome sequence and analysis of the Irish potato famine pathogen Phytophthora infestans.</title>
        <authorList>
            <consortium name="The Broad Institute Genome Sequencing Platform"/>
            <person name="Haas B.J."/>
            <person name="Kamoun S."/>
            <person name="Zody M.C."/>
            <person name="Jiang R.H."/>
            <person name="Handsaker R.E."/>
            <person name="Cano L.M."/>
            <person name="Grabherr M."/>
            <person name="Kodira C.D."/>
            <person name="Raffaele S."/>
            <person name="Torto-Alalibo T."/>
            <person name="Bozkurt T.O."/>
            <person name="Ah-Fong A.M."/>
            <person name="Alvarado L."/>
            <person name="Anderson V.L."/>
            <person name="Armstrong M.R."/>
            <person name="Avrova A."/>
            <person name="Baxter L."/>
            <person name="Beynon J."/>
            <person name="Boevink P.C."/>
            <person name="Bollmann S.R."/>
            <person name="Bos J.I."/>
            <person name="Bulone V."/>
            <person name="Cai G."/>
            <person name="Cakir C."/>
            <person name="Carrington J.C."/>
            <person name="Chawner M."/>
            <person name="Conti L."/>
            <person name="Costanzo S."/>
            <person name="Ewan R."/>
            <person name="Fahlgren N."/>
            <person name="Fischbach M.A."/>
            <person name="Fugelstad J."/>
            <person name="Gilroy E.M."/>
            <person name="Gnerre S."/>
            <person name="Green P.J."/>
            <person name="Grenville-Briggs L.J."/>
            <person name="Griffith J."/>
            <person name="Grunwald N.J."/>
            <person name="Horn K."/>
            <person name="Horner N.R."/>
            <person name="Hu C.H."/>
            <person name="Huitema E."/>
            <person name="Jeong D.H."/>
            <person name="Jones A.M."/>
            <person name="Jones J.D."/>
            <person name="Jones R.W."/>
            <person name="Karlsson E.K."/>
            <person name="Kunjeti S.G."/>
            <person name="Lamour K."/>
            <person name="Liu Z."/>
            <person name="Ma L."/>
            <person name="Maclean D."/>
            <person name="Chibucos M.C."/>
            <person name="McDonald H."/>
            <person name="McWalters J."/>
            <person name="Meijer H.J."/>
            <person name="Morgan W."/>
            <person name="Morris P.F."/>
            <person name="Munro C.A."/>
            <person name="O'Neill K."/>
            <person name="Ospina-Giraldo M."/>
            <person name="Pinzon A."/>
            <person name="Pritchard L."/>
            <person name="Ramsahoye B."/>
            <person name="Ren Q."/>
            <person name="Restrepo S."/>
            <person name="Roy S."/>
            <person name="Sadanandom A."/>
            <person name="Savidor A."/>
            <person name="Schornack S."/>
            <person name="Schwartz D.C."/>
            <person name="Schumann U.D."/>
            <person name="Schwessinger B."/>
            <person name="Seyer L."/>
            <person name="Sharpe T."/>
            <person name="Silvar C."/>
            <person name="Song J."/>
            <person name="Studholme D.J."/>
            <person name="Sykes S."/>
            <person name="Thines M."/>
            <person name="van de Vondervoort P.J."/>
            <person name="Phuntumart V."/>
            <person name="Wawra S."/>
            <person name="Weide R."/>
            <person name="Win J."/>
            <person name="Young C."/>
            <person name="Zhou S."/>
            <person name="Fry W."/>
            <person name="Meyers B.C."/>
            <person name="van West P."/>
            <person name="Ristaino J."/>
            <person name="Govers F."/>
            <person name="Birch P.R."/>
            <person name="Whisson S.C."/>
            <person name="Judelson H.S."/>
            <person name="Nusbaum C."/>
        </authorList>
    </citation>
    <scope>NUCLEOTIDE SEQUENCE [LARGE SCALE GENOMIC DNA]</scope>
    <source>
        <strain evidence="3">T30-4</strain>
    </source>
</reference>
<dbReference type="EMBL" id="DS028159">
    <property type="protein sequence ID" value="EEY64802.1"/>
    <property type="molecule type" value="Genomic_DNA"/>
</dbReference>
<dbReference type="VEuPathDB" id="FungiDB:PITG_15588"/>
<proteinExistence type="predicted"/>
<dbReference type="HOGENOM" id="CLU_2643365_0_0_1"/>
<organism evidence="2 3">
    <name type="scientific">Phytophthora infestans (strain T30-4)</name>
    <name type="common">Potato late blight agent</name>
    <dbReference type="NCBI Taxonomy" id="403677"/>
    <lineage>
        <taxon>Eukaryota</taxon>
        <taxon>Sar</taxon>
        <taxon>Stramenopiles</taxon>
        <taxon>Oomycota</taxon>
        <taxon>Peronosporomycetes</taxon>
        <taxon>Peronosporales</taxon>
        <taxon>Peronosporaceae</taxon>
        <taxon>Phytophthora</taxon>
    </lineage>
</organism>